<dbReference type="AlphaFoldDB" id="A0A975GQA5"/>
<keyword evidence="2" id="KW-1185">Reference proteome</keyword>
<sequence>MKNLLEKAGDNGFRGEPTKPCKCGRFVAAGLQPPCQAP</sequence>
<dbReference type="KEGG" id="dmm:dnm_057570"/>
<name>A0A975GQA5_9BACT</name>
<gene>
    <name evidence="1" type="ORF">dnm_057570</name>
</gene>
<evidence type="ECO:0000313" key="2">
    <source>
        <dbReference type="Proteomes" id="UP000663722"/>
    </source>
</evidence>
<accession>A0A975GQA5</accession>
<organism evidence="1 2">
    <name type="scientific">Desulfonema magnum</name>
    <dbReference type="NCBI Taxonomy" id="45655"/>
    <lineage>
        <taxon>Bacteria</taxon>
        <taxon>Pseudomonadati</taxon>
        <taxon>Thermodesulfobacteriota</taxon>
        <taxon>Desulfobacteria</taxon>
        <taxon>Desulfobacterales</taxon>
        <taxon>Desulfococcaceae</taxon>
        <taxon>Desulfonema</taxon>
    </lineage>
</organism>
<proteinExistence type="predicted"/>
<reference evidence="1" key="1">
    <citation type="journal article" date="2021" name="Microb. Physiol.">
        <title>Proteogenomic Insights into the Physiology of Marine, Sulfate-Reducing, Filamentous Desulfonema limicola and Desulfonema magnum.</title>
        <authorList>
            <person name="Schnaars V."/>
            <person name="Wohlbrand L."/>
            <person name="Scheve S."/>
            <person name="Hinrichs C."/>
            <person name="Reinhardt R."/>
            <person name="Rabus R."/>
        </authorList>
    </citation>
    <scope>NUCLEOTIDE SEQUENCE</scope>
    <source>
        <strain evidence="1">4be13</strain>
    </source>
</reference>
<dbReference type="Proteomes" id="UP000663722">
    <property type="component" value="Chromosome"/>
</dbReference>
<dbReference type="EMBL" id="CP061800">
    <property type="protein sequence ID" value="QTA89700.1"/>
    <property type="molecule type" value="Genomic_DNA"/>
</dbReference>
<protein>
    <submittedName>
        <fullName evidence="1">Uncharacterized protein</fullName>
    </submittedName>
</protein>
<evidence type="ECO:0000313" key="1">
    <source>
        <dbReference type="EMBL" id="QTA89700.1"/>
    </source>
</evidence>